<name>A0A6A6T058_9PLEO</name>
<keyword evidence="2" id="KW-0472">Membrane</keyword>
<feature type="transmembrane region" description="Helical" evidence="2">
    <location>
        <begin position="210"/>
        <end position="230"/>
    </location>
</feature>
<proteinExistence type="predicted"/>
<evidence type="ECO:0000256" key="2">
    <source>
        <dbReference type="SAM" id="Phobius"/>
    </source>
</evidence>
<keyword evidence="2" id="KW-0812">Transmembrane</keyword>
<feature type="compositionally biased region" description="Low complexity" evidence="1">
    <location>
        <begin position="66"/>
        <end position="78"/>
    </location>
</feature>
<sequence>MATTQIVNLTLTLTPPALVALRLAPLLGSSCSLVHAWCELITTSAFLNAPPIGNKLSVLMAGHGHTPSSSSSSSPPTTAKDPGNAKAKEVKEAEEAHAKSILIPIWMANFFNRGAWSVIALNSVTLYSALANLYLFPEGLGEFRTVFGLGTAAAVAHYAFVPAVAPSVGALYRLCVRQQMGAEVGGKGTETGKSAEEWIREWHGVHRVRMFSVDLVAWGCFAWGVVGVLSRGL</sequence>
<evidence type="ECO:0008006" key="5">
    <source>
        <dbReference type="Google" id="ProtNLM"/>
    </source>
</evidence>
<organism evidence="3 4">
    <name type="scientific">Lophiostoma macrostomum CBS 122681</name>
    <dbReference type="NCBI Taxonomy" id="1314788"/>
    <lineage>
        <taxon>Eukaryota</taxon>
        <taxon>Fungi</taxon>
        <taxon>Dikarya</taxon>
        <taxon>Ascomycota</taxon>
        <taxon>Pezizomycotina</taxon>
        <taxon>Dothideomycetes</taxon>
        <taxon>Pleosporomycetidae</taxon>
        <taxon>Pleosporales</taxon>
        <taxon>Lophiostomataceae</taxon>
        <taxon>Lophiostoma</taxon>
    </lineage>
</organism>
<protein>
    <recommendedName>
        <fullName evidence="5">DUF1772-domain-containing protein</fullName>
    </recommendedName>
</protein>
<gene>
    <name evidence="3" type="ORF">K491DRAFT_694703</name>
</gene>
<dbReference type="OrthoDB" id="1523883at2759"/>
<keyword evidence="2" id="KW-1133">Transmembrane helix</keyword>
<dbReference type="Proteomes" id="UP000799324">
    <property type="component" value="Unassembled WGS sequence"/>
</dbReference>
<feature type="transmembrane region" description="Helical" evidence="2">
    <location>
        <begin position="115"/>
        <end position="135"/>
    </location>
</feature>
<evidence type="ECO:0000313" key="4">
    <source>
        <dbReference type="Proteomes" id="UP000799324"/>
    </source>
</evidence>
<dbReference type="AlphaFoldDB" id="A0A6A6T058"/>
<dbReference type="EMBL" id="MU004381">
    <property type="protein sequence ID" value="KAF2653409.1"/>
    <property type="molecule type" value="Genomic_DNA"/>
</dbReference>
<feature type="region of interest" description="Disordered" evidence="1">
    <location>
        <begin position="63"/>
        <end position="90"/>
    </location>
</feature>
<keyword evidence="4" id="KW-1185">Reference proteome</keyword>
<evidence type="ECO:0000256" key="1">
    <source>
        <dbReference type="SAM" id="MobiDB-lite"/>
    </source>
</evidence>
<feature type="transmembrane region" description="Helical" evidence="2">
    <location>
        <begin position="147"/>
        <end position="172"/>
    </location>
</feature>
<evidence type="ECO:0000313" key="3">
    <source>
        <dbReference type="EMBL" id="KAF2653409.1"/>
    </source>
</evidence>
<accession>A0A6A6T058</accession>
<reference evidence="3" key="1">
    <citation type="journal article" date="2020" name="Stud. Mycol.">
        <title>101 Dothideomycetes genomes: a test case for predicting lifestyles and emergence of pathogens.</title>
        <authorList>
            <person name="Haridas S."/>
            <person name="Albert R."/>
            <person name="Binder M."/>
            <person name="Bloem J."/>
            <person name="Labutti K."/>
            <person name="Salamov A."/>
            <person name="Andreopoulos B."/>
            <person name="Baker S."/>
            <person name="Barry K."/>
            <person name="Bills G."/>
            <person name="Bluhm B."/>
            <person name="Cannon C."/>
            <person name="Castanera R."/>
            <person name="Culley D."/>
            <person name="Daum C."/>
            <person name="Ezra D."/>
            <person name="Gonzalez J."/>
            <person name="Henrissat B."/>
            <person name="Kuo A."/>
            <person name="Liang C."/>
            <person name="Lipzen A."/>
            <person name="Lutzoni F."/>
            <person name="Magnuson J."/>
            <person name="Mondo S."/>
            <person name="Nolan M."/>
            <person name="Ohm R."/>
            <person name="Pangilinan J."/>
            <person name="Park H.-J."/>
            <person name="Ramirez L."/>
            <person name="Alfaro M."/>
            <person name="Sun H."/>
            <person name="Tritt A."/>
            <person name="Yoshinaga Y."/>
            <person name="Zwiers L.-H."/>
            <person name="Turgeon B."/>
            <person name="Goodwin S."/>
            <person name="Spatafora J."/>
            <person name="Crous P."/>
            <person name="Grigoriev I."/>
        </authorList>
    </citation>
    <scope>NUCLEOTIDE SEQUENCE</scope>
    <source>
        <strain evidence="3">CBS 122681</strain>
    </source>
</reference>